<evidence type="ECO:0000256" key="13">
    <source>
        <dbReference type="SAM" id="MobiDB-lite"/>
    </source>
</evidence>
<keyword evidence="6 12" id="KW-0460">Magnesium</keyword>
<organism evidence="14 15">
    <name type="scientific">Metallococcus carri</name>
    <dbReference type="NCBI Taxonomy" id="1656884"/>
    <lineage>
        <taxon>Bacteria</taxon>
        <taxon>Bacillati</taxon>
        <taxon>Actinomycetota</taxon>
        <taxon>Actinomycetes</taxon>
        <taxon>Micrococcales</taxon>
        <taxon>Dermacoccaceae</taxon>
        <taxon>Metallococcus</taxon>
    </lineage>
</organism>
<dbReference type="GO" id="GO:0005886">
    <property type="term" value="C:plasma membrane"/>
    <property type="evidence" value="ECO:0007669"/>
    <property type="project" value="UniProtKB-SubCell"/>
</dbReference>
<dbReference type="SUPFAM" id="SSF143865">
    <property type="entry name" value="CorA soluble domain-like"/>
    <property type="match status" value="1"/>
</dbReference>
<reference evidence="14" key="1">
    <citation type="submission" date="2020-03" db="EMBL/GenBank/DDBJ databases">
        <title>Draft sequencing of Calidifontibacter sp. DB0510.</title>
        <authorList>
            <person name="Kim D.-U."/>
        </authorList>
    </citation>
    <scope>NUCLEOTIDE SEQUENCE</scope>
    <source>
        <strain evidence="14">DB0510</strain>
    </source>
</reference>
<proteinExistence type="inferred from homology"/>
<evidence type="ECO:0000256" key="6">
    <source>
        <dbReference type="ARBA" id="ARBA00022842"/>
    </source>
</evidence>
<dbReference type="GO" id="GO:0000287">
    <property type="term" value="F:magnesium ion binding"/>
    <property type="evidence" value="ECO:0007669"/>
    <property type="project" value="TreeGrafter"/>
</dbReference>
<evidence type="ECO:0000256" key="4">
    <source>
        <dbReference type="ARBA" id="ARBA00022475"/>
    </source>
</evidence>
<comment type="function">
    <text evidence="11">Mediates influx of magnesium ions. Alternates between open and closed states. Activated by low cytoplasmic Mg(2+) levels. Inactive when cytoplasmic Mg(2+) levels are high.</text>
</comment>
<evidence type="ECO:0000313" key="15">
    <source>
        <dbReference type="Proteomes" id="UP000744769"/>
    </source>
</evidence>
<keyword evidence="9 12" id="KW-0472">Membrane</keyword>
<dbReference type="Gene3D" id="1.20.58.340">
    <property type="entry name" value="Magnesium transport protein CorA, transmembrane region"/>
    <property type="match status" value="2"/>
</dbReference>
<keyword evidence="8 12" id="KW-0406">Ion transport</keyword>
<sequence length="382" mass="43452">MPSWRGRGINPTWVLSPRAPSAPEHALQPSREEPERPAEATVVERAIYRDGRKLENPHTIREAIRRLTDEKVHDTRTMAWIGMAHPNARQIQEMAHTFDLHPLAVEDAIVAHQRPKIERYGNTLFVVLRAAAYDDATETVNFGEIHLFVGPDFVVTVRHSDQPELRPVRQRLEADPDLLALGPEAVLYGVLDHIVDGYAPVVAGLENDIDEIETQVFESDPQVSRRIYELSREVMELQRATRPVKVIIDSLTHGFEKYGTAEELQNNLRDVADHAESVVERVDGFRQALTDILTLNATLVAQTQNEEMKRMAELAHVQGEQVKKASSWAAILFTPTVIAGIYGMNFERMPELAWRYGYGFALLLMFTVSTTMYIVFRRKNWL</sequence>
<feature type="transmembrane region" description="Helical" evidence="12">
    <location>
        <begin position="356"/>
        <end position="376"/>
    </location>
</feature>
<evidence type="ECO:0000256" key="10">
    <source>
        <dbReference type="ARBA" id="ARBA00034269"/>
    </source>
</evidence>
<evidence type="ECO:0000256" key="11">
    <source>
        <dbReference type="ARBA" id="ARBA00045497"/>
    </source>
</evidence>
<dbReference type="PANTHER" id="PTHR46494:SF1">
    <property type="entry name" value="CORA FAMILY METAL ION TRANSPORTER (EUROFUNG)"/>
    <property type="match status" value="1"/>
</dbReference>
<dbReference type="Gene3D" id="3.30.460.20">
    <property type="entry name" value="CorA soluble domain-like"/>
    <property type="match status" value="1"/>
</dbReference>
<dbReference type="InterPro" id="IPR004488">
    <property type="entry name" value="Mg/Co-transport_prot_CorA"/>
</dbReference>
<dbReference type="Proteomes" id="UP000744769">
    <property type="component" value="Unassembled WGS sequence"/>
</dbReference>
<dbReference type="InterPro" id="IPR002523">
    <property type="entry name" value="MgTranspt_CorA/ZnTranspt_ZntB"/>
</dbReference>
<comment type="subcellular location">
    <subcellularLocation>
        <location evidence="1">Cell membrane</location>
        <topology evidence="1">Multi-pass membrane protein</topology>
    </subcellularLocation>
    <subcellularLocation>
        <location evidence="12">Membrane</location>
        <topology evidence="12">Multi-pass membrane protein</topology>
    </subcellularLocation>
</comment>
<keyword evidence="15" id="KW-1185">Reference proteome</keyword>
<dbReference type="NCBIfam" id="TIGR00383">
    <property type="entry name" value="corA"/>
    <property type="match status" value="1"/>
</dbReference>
<dbReference type="AlphaFoldDB" id="A0A967B3T6"/>
<evidence type="ECO:0000256" key="12">
    <source>
        <dbReference type="RuleBase" id="RU362010"/>
    </source>
</evidence>
<protein>
    <recommendedName>
        <fullName evidence="12">Magnesium transport protein CorA</fullName>
    </recommendedName>
</protein>
<dbReference type="SUPFAM" id="SSF144083">
    <property type="entry name" value="Magnesium transport protein CorA, transmembrane region"/>
    <property type="match status" value="1"/>
</dbReference>
<keyword evidence="7 12" id="KW-1133">Transmembrane helix</keyword>
<dbReference type="RefSeq" id="WP_166197420.1">
    <property type="nucleotide sequence ID" value="NZ_JAAOIV010000010.1"/>
</dbReference>
<comment type="catalytic activity">
    <reaction evidence="10">
        <text>Mg(2+)(in) = Mg(2+)(out)</text>
        <dbReference type="Rhea" id="RHEA:29827"/>
        <dbReference type="ChEBI" id="CHEBI:18420"/>
    </reaction>
</comment>
<dbReference type="GO" id="GO:0015095">
    <property type="term" value="F:magnesium ion transmembrane transporter activity"/>
    <property type="evidence" value="ECO:0007669"/>
    <property type="project" value="UniProtKB-UniRule"/>
</dbReference>
<feature type="region of interest" description="Disordered" evidence="13">
    <location>
        <begin position="1"/>
        <end position="38"/>
    </location>
</feature>
<dbReference type="EMBL" id="JAAOIV010000010">
    <property type="protein sequence ID" value="NHN56755.1"/>
    <property type="molecule type" value="Genomic_DNA"/>
</dbReference>
<keyword evidence="5 12" id="KW-0812">Transmembrane</keyword>
<dbReference type="GO" id="GO:0015087">
    <property type="term" value="F:cobalt ion transmembrane transporter activity"/>
    <property type="evidence" value="ECO:0007669"/>
    <property type="project" value="UniProtKB-UniRule"/>
</dbReference>
<dbReference type="Pfam" id="PF01544">
    <property type="entry name" value="CorA"/>
    <property type="match status" value="1"/>
</dbReference>
<dbReference type="InterPro" id="IPR045861">
    <property type="entry name" value="CorA_cytoplasmic_dom"/>
</dbReference>
<name>A0A967B3T6_9MICO</name>
<evidence type="ECO:0000256" key="5">
    <source>
        <dbReference type="ARBA" id="ARBA00022692"/>
    </source>
</evidence>
<comment type="similarity">
    <text evidence="2 12">Belongs to the CorA metal ion transporter (MIT) (TC 1.A.35) family.</text>
</comment>
<evidence type="ECO:0000256" key="2">
    <source>
        <dbReference type="ARBA" id="ARBA00009765"/>
    </source>
</evidence>
<comment type="caution">
    <text evidence="14">The sequence shown here is derived from an EMBL/GenBank/DDBJ whole genome shotgun (WGS) entry which is preliminary data.</text>
</comment>
<evidence type="ECO:0000256" key="1">
    <source>
        <dbReference type="ARBA" id="ARBA00004651"/>
    </source>
</evidence>
<evidence type="ECO:0000256" key="8">
    <source>
        <dbReference type="ARBA" id="ARBA00023065"/>
    </source>
</evidence>
<accession>A0A967B3T6</accession>
<dbReference type="PANTHER" id="PTHR46494">
    <property type="entry name" value="CORA FAMILY METAL ION TRANSPORTER (EUROFUNG)"/>
    <property type="match status" value="1"/>
</dbReference>
<evidence type="ECO:0000256" key="9">
    <source>
        <dbReference type="ARBA" id="ARBA00023136"/>
    </source>
</evidence>
<dbReference type="InterPro" id="IPR045863">
    <property type="entry name" value="CorA_TM1_TM2"/>
</dbReference>
<keyword evidence="4 12" id="KW-1003">Cell membrane</keyword>
<evidence type="ECO:0000313" key="14">
    <source>
        <dbReference type="EMBL" id="NHN56755.1"/>
    </source>
</evidence>
<gene>
    <name evidence="12 14" type="primary">corA</name>
    <name evidence="14" type="ORF">G9U51_13310</name>
</gene>
<keyword evidence="3 12" id="KW-0813">Transport</keyword>
<dbReference type="FunFam" id="1.20.58.340:FF:000004">
    <property type="entry name" value="Magnesium transport protein CorA"/>
    <property type="match status" value="1"/>
</dbReference>
<dbReference type="CDD" id="cd12830">
    <property type="entry name" value="MtCorA-like"/>
    <property type="match status" value="1"/>
</dbReference>
<evidence type="ECO:0000256" key="3">
    <source>
        <dbReference type="ARBA" id="ARBA00022448"/>
    </source>
</evidence>
<dbReference type="GO" id="GO:0050897">
    <property type="term" value="F:cobalt ion binding"/>
    <property type="evidence" value="ECO:0007669"/>
    <property type="project" value="TreeGrafter"/>
</dbReference>
<feature type="transmembrane region" description="Helical" evidence="12">
    <location>
        <begin position="325"/>
        <end position="344"/>
    </location>
</feature>
<evidence type="ECO:0000256" key="7">
    <source>
        <dbReference type="ARBA" id="ARBA00022989"/>
    </source>
</evidence>